<evidence type="ECO:0000259" key="8">
    <source>
        <dbReference type="Pfam" id="PF01618"/>
    </source>
</evidence>
<dbReference type="EMBL" id="CP001999">
    <property type="protein sequence ID" value="ADG92230.1"/>
    <property type="molecule type" value="Genomic_DNA"/>
</dbReference>
<dbReference type="KEGG" id="ant:Arnit_0565"/>
<evidence type="ECO:0000256" key="1">
    <source>
        <dbReference type="ARBA" id="ARBA00004429"/>
    </source>
</evidence>
<keyword evidence="2" id="KW-1003">Cell membrane</keyword>
<feature type="domain" description="MotA/TolQ/ExbB proton channel" evidence="8">
    <location>
        <begin position="63"/>
        <end position="165"/>
    </location>
</feature>
<dbReference type="Proteomes" id="UP000000939">
    <property type="component" value="Chromosome"/>
</dbReference>
<feature type="transmembrane region" description="Helical" evidence="7">
    <location>
        <begin position="18"/>
        <end position="40"/>
    </location>
</feature>
<keyword evidence="3 7" id="KW-0812">Transmembrane</keyword>
<feature type="transmembrane region" description="Helical" evidence="7">
    <location>
        <begin position="87"/>
        <end position="108"/>
    </location>
</feature>
<evidence type="ECO:0000256" key="6">
    <source>
        <dbReference type="RuleBase" id="RU004057"/>
    </source>
</evidence>
<reference evidence="9 10" key="1">
    <citation type="journal article" date="2010" name="Stand. Genomic Sci.">
        <title>Complete genome sequence of Arcobacter nitrofigilis type strain (CI).</title>
        <authorList>
            <person name="Pati A."/>
            <person name="Gronow S."/>
            <person name="Lapidus A."/>
            <person name="Copeland A."/>
            <person name="Glavina Del Rio T."/>
            <person name="Nolan M."/>
            <person name="Lucas S."/>
            <person name="Tice H."/>
            <person name="Cheng J.F."/>
            <person name="Han C."/>
            <person name="Chertkov O."/>
            <person name="Bruce D."/>
            <person name="Tapia R."/>
            <person name="Goodwin L."/>
            <person name="Pitluck S."/>
            <person name="Liolios K."/>
            <person name="Ivanova N."/>
            <person name="Mavromatis K."/>
            <person name="Chen A."/>
            <person name="Palaniappan K."/>
            <person name="Land M."/>
            <person name="Hauser L."/>
            <person name="Chang Y.J."/>
            <person name="Jeffries C.D."/>
            <person name="Detter J.C."/>
            <person name="Rohde M."/>
            <person name="Goker M."/>
            <person name="Bristow J."/>
            <person name="Eisen J.A."/>
            <person name="Markowitz V."/>
            <person name="Hugenholtz P."/>
            <person name="Klenk H.P."/>
            <person name="Kyrpides N.C."/>
        </authorList>
    </citation>
    <scope>NUCLEOTIDE SEQUENCE [LARGE SCALE GENOMIC DNA]</scope>
    <source>
        <strain evidence="10">ATCC 33309 / DSM 7299 / CCUG 15893 / LMG 7604 / NCTC 12251 / CI</strain>
    </source>
</reference>
<dbReference type="GO" id="GO:0017038">
    <property type="term" value="P:protein import"/>
    <property type="evidence" value="ECO:0007669"/>
    <property type="project" value="TreeGrafter"/>
</dbReference>
<dbReference type="Pfam" id="PF01618">
    <property type="entry name" value="MotA_ExbB"/>
    <property type="match status" value="1"/>
</dbReference>
<evidence type="ECO:0000256" key="5">
    <source>
        <dbReference type="ARBA" id="ARBA00023136"/>
    </source>
</evidence>
<dbReference type="eggNOG" id="COG0811">
    <property type="taxonomic scope" value="Bacteria"/>
</dbReference>
<dbReference type="PANTHER" id="PTHR30625:SF18">
    <property type="entry name" value="TONB2 ENERGY TRANSDUCTION SYSTEM INNER MEMBRANE COMPONENT EXBB"/>
    <property type="match status" value="1"/>
</dbReference>
<keyword evidence="10" id="KW-1185">Reference proteome</keyword>
<dbReference type="RefSeq" id="WP_013134375.1">
    <property type="nucleotide sequence ID" value="NC_014166.1"/>
</dbReference>
<dbReference type="OrthoDB" id="9809716at2"/>
<evidence type="ECO:0000256" key="7">
    <source>
        <dbReference type="SAM" id="Phobius"/>
    </source>
</evidence>
<name>D5UZJ3_ARCNC</name>
<dbReference type="HOGENOM" id="CLU_053325_7_0_7"/>
<dbReference type="GO" id="GO:0005886">
    <property type="term" value="C:plasma membrane"/>
    <property type="evidence" value="ECO:0007669"/>
    <property type="project" value="UniProtKB-SubCell"/>
</dbReference>
<evidence type="ECO:0000313" key="9">
    <source>
        <dbReference type="EMBL" id="ADG92230.1"/>
    </source>
</evidence>
<gene>
    <name evidence="9" type="ordered locus">Arnit_0565</name>
</gene>
<feature type="transmembrane region" description="Helical" evidence="7">
    <location>
        <begin position="128"/>
        <end position="149"/>
    </location>
</feature>
<dbReference type="InterPro" id="IPR050790">
    <property type="entry name" value="ExbB/TolQ_transport"/>
</dbReference>
<keyword evidence="5 7" id="KW-0472">Membrane</keyword>
<keyword evidence="6" id="KW-0653">Protein transport</keyword>
<dbReference type="STRING" id="572480.Arnit_0565"/>
<evidence type="ECO:0000313" key="10">
    <source>
        <dbReference type="Proteomes" id="UP000000939"/>
    </source>
</evidence>
<protein>
    <submittedName>
        <fullName evidence="9">MotA/TolQ/ExbB proton channel</fullName>
    </submittedName>
</protein>
<accession>D5UZJ3</accession>
<keyword evidence="4 7" id="KW-1133">Transmembrane helix</keyword>
<comment type="subcellular location">
    <subcellularLocation>
        <location evidence="1">Cell inner membrane</location>
        <topology evidence="1">Multi-pass membrane protein</topology>
    </subcellularLocation>
    <subcellularLocation>
        <location evidence="6">Membrane</location>
        <topology evidence="6">Multi-pass membrane protein</topology>
    </subcellularLocation>
</comment>
<evidence type="ECO:0000256" key="4">
    <source>
        <dbReference type="ARBA" id="ARBA00022989"/>
    </source>
</evidence>
<dbReference type="PANTHER" id="PTHR30625">
    <property type="entry name" value="PROTEIN TOLQ"/>
    <property type="match status" value="1"/>
</dbReference>
<keyword evidence="6" id="KW-0813">Transport</keyword>
<dbReference type="AlphaFoldDB" id="D5UZJ3"/>
<sequence>MIDLYIDDLFSFFDKGGLVLYFVFFLAIILWTLLIERYMYVSFTYKKEKKAIIKELKNIHSQNRFKDEIKRYFLHSSSFKLKSGLDLIKTMIMVCPLIGLLGTVTGMIEVFDVMAITGSSDVKSMANGVSMATIPTMAGMAVALSGILFEKKLELSIRYKIQKFELELSKVI</sequence>
<organism evidence="9 10">
    <name type="scientific">Arcobacter nitrofigilis (strain ATCC 33309 / DSM 7299 / CCUG 15893 / LMG 7604 / NCTC 12251 / CI)</name>
    <name type="common">Campylobacter nitrofigilis</name>
    <dbReference type="NCBI Taxonomy" id="572480"/>
    <lineage>
        <taxon>Bacteria</taxon>
        <taxon>Pseudomonadati</taxon>
        <taxon>Campylobacterota</taxon>
        <taxon>Epsilonproteobacteria</taxon>
        <taxon>Campylobacterales</taxon>
        <taxon>Arcobacteraceae</taxon>
        <taxon>Arcobacter</taxon>
    </lineage>
</organism>
<proteinExistence type="inferred from homology"/>
<dbReference type="InterPro" id="IPR002898">
    <property type="entry name" value="MotA_ExbB_proton_chnl"/>
</dbReference>
<evidence type="ECO:0000256" key="3">
    <source>
        <dbReference type="ARBA" id="ARBA00022692"/>
    </source>
</evidence>
<comment type="similarity">
    <text evidence="6">Belongs to the exbB/tolQ family.</text>
</comment>
<evidence type="ECO:0000256" key="2">
    <source>
        <dbReference type="ARBA" id="ARBA00022475"/>
    </source>
</evidence>